<reference evidence="1 2" key="1">
    <citation type="submission" date="2020-08" db="EMBL/GenBank/DDBJ databases">
        <title>Genomic Encyclopedia of Type Strains, Phase IV (KMG-IV): sequencing the most valuable type-strain genomes for metagenomic binning, comparative biology and taxonomic classification.</title>
        <authorList>
            <person name="Goeker M."/>
        </authorList>
    </citation>
    <scope>NUCLEOTIDE SEQUENCE [LARGE SCALE GENOMIC DNA]</scope>
    <source>
        <strain evidence="1 2">DSM 24661</strain>
    </source>
</reference>
<comment type="caution">
    <text evidence="1">The sequence shown here is derived from an EMBL/GenBank/DDBJ whole genome shotgun (WGS) entry which is preliminary data.</text>
</comment>
<dbReference type="PANTHER" id="PTHR34547:SF1">
    <property type="entry name" value="YACP-LIKE NYN DOMAIN PROTEIN"/>
    <property type="match status" value="1"/>
</dbReference>
<evidence type="ECO:0008006" key="3">
    <source>
        <dbReference type="Google" id="ProtNLM"/>
    </source>
</evidence>
<dbReference type="AlphaFoldDB" id="A0A840UNX9"/>
<dbReference type="Pfam" id="PF05991">
    <property type="entry name" value="NYN_YacP"/>
    <property type="match status" value="1"/>
</dbReference>
<evidence type="ECO:0000313" key="2">
    <source>
        <dbReference type="Proteomes" id="UP000559117"/>
    </source>
</evidence>
<dbReference type="InterPro" id="IPR010298">
    <property type="entry name" value="YacP-like"/>
</dbReference>
<protein>
    <recommendedName>
        <fullName evidence="3">NYN domain-containing protein</fullName>
    </recommendedName>
</protein>
<gene>
    <name evidence="1" type="ORF">HNR32_001056</name>
</gene>
<sequence length="180" mass="20911">MRKAPWAHLIVDGYNVINCWTELARMAFDLEHARDHLVQLLLEYGSYEHYDVTVVFDALYTSSKQSSDEINKHFTIVYTKKKETADSYIERLAYESVRDGRDVFVVTSDGAEQNAILGAGAYRMTVKELRRAVYKNKKHLRKNYDAKTDVSLHRNEVADRIDPLVLDKLNLLRKKNDNDL</sequence>
<dbReference type="EMBL" id="JACHFH010000010">
    <property type="protein sequence ID" value="MBB5335912.1"/>
    <property type="molecule type" value="Genomic_DNA"/>
</dbReference>
<keyword evidence="2" id="KW-1185">Reference proteome</keyword>
<dbReference type="Proteomes" id="UP000559117">
    <property type="component" value="Unassembled WGS sequence"/>
</dbReference>
<dbReference type="CDD" id="cd10912">
    <property type="entry name" value="PIN_YacP-like"/>
    <property type="match status" value="1"/>
</dbReference>
<proteinExistence type="predicted"/>
<name>A0A840UNX9_9FIRM</name>
<evidence type="ECO:0000313" key="1">
    <source>
        <dbReference type="EMBL" id="MBB5335912.1"/>
    </source>
</evidence>
<dbReference type="RefSeq" id="WP_183860355.1">
    <property type="nucleotide sequence ID" value="NZ_JACHFH010000010.1"/>
</dbReference>
<organism evidence="1 2">
    <name type="scientific">Pectinatus brassicae</name>
    <dbReference type="NCBI Taxonomy" id="862415"/>
    <lineage>
        <taxon>Bacteria</taxon>
        <taxon>Bacillati</taxon>
        <taxon>Bacillota</taxon>
        <taxon>Negativicutes</taxon>
        <taxon>Selenomonadales</taxon>
        <taxon>Selenomonadaceae</taxon>
        <taxon>Pectinatus</taxon>
    </lineage>
</organism>
<dbReference type="PANTHER" id="PTHR34547">
    <property type="entry name" value="YACP-LIKE NYN DOMAIN PROTEIN"/>
    <property type="match status" value="1"/>
</dbReference>
<accession>A0A840UNX9</accession>